<evidence type="ECO:0000313" key="1">
    <source>
        <dbReference type="EMBL" id="PZG45309.1"/>
    </source>
</evidence>
<comment type="caution">
    <text evidence="1">The sequence shown here is derived from an EMBL/GenBank/DDBJ whole genome shotgun (WGS) entry which is preliminary data.</text>
</comment>
<dbReference type="RefSeq" id="WP_111168204.1">
    <property type="nucleotide sequence ID" value="NZ_POUA01000108.1"/>
</dbReference>
<evidence type="ECO:0000313" key="2">
    <source>
        <dbReference type="Proteomes" id="UP000248544"/>
    </source>
</evidence>
<sequence length="104" mass="11835">MRTEHTDLHWSNLTRPRLWILDWEYWDRAPVGFGVATLYLHSLLVPDVATRVHNGFADLLDSPTGQGAQLGAAAHILSRSYRVDDYAELQHPVREHVQHLLGEG</sequence>
<keyword evidence="2" id="KW-1185">Reference proteome</keyword>
<name>A0A2W2GRZ0_9ACTN</name>
<evidence type="ECO:0008006" key="3">
    <source>
        <dbReference type="Google" id="ProtNLM"/>
    </source>
</evidence>
<reference evidence="1 2" key="1">
    <citation type="submission" date="2018-01" db="EMBL/GenBank/DDBJ databases">
        <title>Draft genome sequence of Sphaerisporangium sp. 7K107.</title>
        <authorList>
            <person name="Sahin N."/>
            <person name="Saygin H."/>
            <person name="Ay H."/>
        </authorList>
    </citation>
    <scope>NUCLEOTIDE SEQUENCE [LARGE SCALE GENOMIC DNA]</scope>
    <source>
        <strain evidence="1 2">7K107</strain>
    </source>
</reference>
<gene>
    <name evidence="1" type="ORF">C1I98_15665</name>
</gene>
<protein>
    <recommendedName>
        <fullName evidence="3">Aminoglycoside phosphotransferase domain-containing protein</fullName>
    </recommendedName>
</protein>
<proteinExistence type="predicted"/>
<dbReference type="EMBL" id="POUA01000108">
    <property type="protein sequence ID" value="PZG45309.1"/>
    <property type="molecule type" value="Genomic_DNA"/>
</dbReference>
<accession>A0A2W2GRZ0</accession>
<dbReference type="Proteomes" id="UP000248544">
    <property type="component" value="Unassembled WGS sequence"/>
</dbReference>
<dbReference type="AlphaFoldDB" id="A0A2W2GRZ0"/>
<organism evidence="1 2">
    <name type="scientific">Spongiactinospora gelatinilytica</name>
    <dbReference type="NCBI Taxonomy" id="2666298"/>
    <lineage>
        <taxon>Bacteria</taxon>
        <taxon>Bacillati</taxon>
        <taxon>Actinomycetota</taxon>
        <taxon>Actinomycetes</taxon>
        <taxon>Streptosporangiales</taxon>
        <taxon>Streptosporangiaceae</taxon>
        <taxon>Spongiactinospora</taxon>
    </lineage>
</organism>